<reference evidence="10 11" key="1">
    <citation type="submission" date="2017-11" db="EMBL/GenBank/DDBJ databases">
        <title>Draft genome sequence of Rhizobiales bacterium SY3-13.</title>
        <authorList>
            <person name="Sun C."/>
        </authorList>
    </citation>
    <scope>NUCLEOTIDE SEQUENCE [LARGE SCALE GENOMIC DNA]</scope>
    <source>
        <strain evidence="10 11">SY3-13</strain>
    </source>
</reference>
<name>A0A2M9G3I9_9PROT</name>
<dbReference type="PRINTS" id="PR00465">
    <property type="entry name" value="EP450IV"/>
</dbReference>
<dbReference type="EMBL" id="PHIG01000029">
    <property type="protein sequence ID" value="PJK30275.1"/>
    <property type="molecule type" value="Genomic_DNA"/>
</dbReference>
<organism evidence="10 11">
    <name type="scientific">Minwuia thermotolerans</name>
    <dbReference type="NCBI Taxonomy" id="2056226"/>
    <lineage>
        <taxon>Bacteria</taxon>
        <taxon>Pseudomonadati</taxon>
        <taxon>Pseudomonadota</taxon>
        <taxon>Alphaproteobacteria</taxon>
        <taxon>Minwuiales</taxon>
        <taxon>Minwuiaceae</taxon>
        <taxon>Minwuia</taxon>
    </lineage>
</organism>
<dbReference type="GO" id="GO:0020037">
    <property type="term" value="F:heme binding"/>
    <property type="evidence" value="ECO:0007669"/>
    <property type="project" value="InterPro"/>
</dbReference>
<proteinExistence type="inferred from homology"/>
<evidence type="ECO:0000256" key="8">
    <source>
        <dbReference type="PIRSR" id="PIRSR602403-1"/>
    </source>
</evidence>
<dbReference type="Proteomes" id="UP000229498">
    <property type="component" value="Unassembled WGS sequence"/>
</dbReference>
<evidence type="ECO:0000256" key="3">
    <source>
        <dbReference type="ARBA" id="ARBA00022617"/>
    </source>
</evidence>
<dbReference type="GO" id="GO:0004497">
    <property type="term" value="F:monooxygenase activity"/>
    <property type="evidence" value="ECO:0007669"/>
    <property type="project" value="UniProtKB-KW"/>
</dbReference>
<keyword evidence="7 9" id="KW-0503">Monooxygenase</keyword>
<dbReference type="PANTHER" id="PTHR24286:SF24">
    <property type="entry name" value="LANOSTEROL 14-ALPHA DEMETHYLASE"/>
    <property type="match status" value="1"/>
</dbReference>
<dbReference type="OrthoDB" id="9764248at2"/>
<dbReference type="GO" id="GO:0005506">
    <property type="term" value="F:iron ion binding"/>
    <property type="evidence" value="ECO:0007669"/>
    <property type="project" value="InterPro"/>
</dbReference>
<sequence length="457" mass="52089">MAVAESVEEKDGGHYRAGAEELAHLPGKPSRIPLKGTIDFIRDPLAMTMKAHADYGNVYKSRTFMQWSVSMLGPDALELVLMDRDKNFSSRAGWHHMLSRLFSDGLMLRDFDDHRAHRRIMQVAFKPAPMKDYLLRMNGGIRERLDAWERAPEFLFYPQIKQLTLDLGASVFLGIDAGPEARRINQAFVDEVAASIAVVRKPVPGLKMYKGVKARQFLSELFARLIEERRGSETEGDDMFSQLCRAESEDGRMLTDQEIIDHMNFLLMAAHDTTTSSLTTMIWALAAHPEWQERIRREIAEIGGAELGYEDVSRMDVAERAFKEALRMIPPVPFIPRRVVREFEFQGQRIPAGANVSVSPGYVHMMPELWTDPQKFDPDRFSPNRAEDKNHKFAWAPFGGGAHKCLGMHFAYMQVKAFAFQLLQRFEVSIEPGYEPKWARIPIPKPLDGLPVKLTRL</sequence>
<evidence type="ECO:0000256" key="1">
    <source>
        <dbReference type="ARBA" id="ARBA00001971"/>
    </source>
</evidence>
<keyword evidence="11" id="KW-1185">Reference proteome</keyword>
<keyword evidence="5 9" id="KW-0560">Oxidoreductase</keyword>
<keyword evidence="6 8" id="KW-0408">Iron</keyword>
<dbReference type="SUPFAM" id="SSF48264">
    <property type="entry name" value="Cytochrome P450"/>
    <property type="match status" value="1"/>
</dbReference>
<evidence type="ECO:0000256" key="2">
    <source>
        <dbReference type="ARBA" id="ARBA00010617"/>
    </source>
</evidence>
<comment type="similarity">
    <text evidence="2 9">Belongs to the cytochrome P450 family.</text>
</comment>
<protein>
    <submittedName>
        <fullName evidence="10">Cytochrome P450</fullName>
    </submittedName>
</protein>
<evidence type="ECO:0000256" key="5">
    <source>
        <dbReference type="ARBA" id="ARBA00023002"/>
    </source>
</evidence>
<dbReference type="InterPro" id="IPR002403">
    <property type="entry name" value="Cyt_P450_E_grp-IV"/>
</dbReference>
<dbReference type="PANTHER" id="PTHR24286">
    <property type="entry name" value="CYTOCHROME P450 26"/>
    <property type="match status" value="1"/>
</dbReference>
<gene>
    <name evidence="10" type="ORF">CVT23_07765</name>
</gene>
<keyword evidence="4 8" id="KW-0479">Metal-binding</keyword>
<evidence type="ECO:0000256" key="7">
    <source>
        <dbReference type="ARBA" id="ARBA00023033"/>
    </source>
</evidence>
<evidence type="ECO:0000256" key="9">
    <source>
        <dbReference type="RuleBase" id="RU000461"/>
    </source>
</evidence>
<comment type="cofactor">
    <cofactor evidence="1 8">
        <name>heme</name>
        <dbReference type="ChEBI" id="CHEBI:30413"/>
    </cofactor>
</comment>
<evidence type="ECO:0000256" key="4">
    <source>
        <dbReference type="ARBA" id="ARBA00022723"/>
    </source>
</evidence>
<dbReference type="InterPro" id="IPR036396">
    <property type="entry name" value="Cyt_P450_sf"/>
</dbReference>
<dbReference type="Gene3D" id="1.10.630.10">
    <property type="entry name" value="Cytochrome P450"/>
    <property type="match status" value="1"/>
</dbReference>
<dbReference type="Pfam" id="PF00067">
    <property type="entry name" value="p450"/>
    <property type="match status" value="1"/>
</dbReference>
<keyword evidence="3 8" id="KW-0349">Heme</keyword>
<dbReference type="GO" id="GO:0016125">
    <property type="term" value="P:sterol metabolic process"/>
    <property type="evidence" value="ECO:0007669"/>
    <property type="project" value="TreeGrafter"/>
</dbReference>
<evidence type="ECO:0000313" key="11">
    <source>
        <dbReference type="Proteomes" id="UP000229498"/>
    </source>
</evidence>
<dbReference type="AlphaFoldDB" id="A0A2M9G3I9"/>
<comment type="caution">
    <text evidence="10">The sequence shown here is derived from an EMBL/GenBank/DDBJ whole genome shotgun (WGS) entry which is preliminary data.</text>
</comment>
<evidence type="ECO:0000256" key="6">
    <source>
        <dbReference type="ARBA" id="ARBA00023004"/>
    </source>
</evidence>
<feature type="binding site" description="axial binding residue" evidence="8">
    <location>
        <position position="405"/>
    </location>
    <ligand>
        <name>heme</name>
        <dbReference type="ChEBI" id="CHEBI:30413"/>
    </ligand>
    <ligandPart>
        <name>Fe</name>
        <dbReference type="ChEBI" id="CHEBI:18248"/>
    </ligandPart>
</feature>
<evidence type="ECO:0000313" key="10">
    <source>
        <dbReference type="EMBL" id="PJK30275.1"/>
    </source>
</evidence>
<dbReference type="CDD" id="cd11045">
    <property type="entry name" value="CYP136-like"/>
    <property type="match status" value="1"/>
</dbReference>
<dbReference type="InterPro" id="IPR017972">
    <property type="entry name" value="Cyt_P450_CS"/>
</dbReference>
<accession>A0A2M9G3I9</accession>
<dbReference type="RefSeq" id="WP_109795473.1">
    <property type="nucleotide sequence ID" value="NZ_PHIG01000029.1"/>
</dbReference>
<dbReference type="PRINTS" id="PR00385">
    <property type="entry name" value="P450"/>
</dbReference>
<dbReference type="PROSITE" id="PS00086">
    <property type="entry name" value="CYTOCHROME_P450"/>
    <property type="match status" value="1"/>
</dbReference>
<dbReference type="GO" id="GO:0016705">
    <property type="term" value="F:oxidoreductase activity, acting on paired donors, with incorporation or reduction of molecular oxygen"/>
    <property type="evidence" value="ECO:0007669"/>
    <property type="project" value="InterPro"/>
</dbReference>
<dbReference type="InterPro" id="IPR001128">
    <property type="entry name" value="Cyt_P450"/>
</dbReference>